<name>A0A1E4TLE6_9ASCO</name>
<dbReference type="EMBL" id="KV453841">
    <property type="protein sequence ID" value="ODV92563.1"/>
    <property type="molecule type" value="Genomic_DNA"/>
</dbReference>
<dbReference type="Gene3D" id="3.40.50.150">
    <property type="entry name" value="Vaccinia Virus protein VP39"/>
    <property type="match status" value="1"/>
</dbReference>
<evidence type="ECO:0000256" key="6">
    <source>
        <dbReference type="ARBA" id="ARBA00024915"/>
    </source>
</evidence>
<dbReference type="GO" id="GO:0005759">
    <property type="term" value="C:mitochondrial matrix"/>
    <property type="evidence" value="ECO:0007669"/>
    <property type="project" value="TreeGrafter"/>
</dbReference>
<evidence type="ECO:0000256" key="3">
    <source>
        <dbReference type="ARBA" id="ARBA00022679"/>
    </source>
</evidence>
<comment type="subcellular location">
    <subcellularLocation>
        <location evidence="1">Mitochondrion</location>
    </subcellularLocation>
</comment>
<dbReference type="InterPro" id="IPR029063">
    <property type="entry name" value="SAM-dependent_MTases_sf"/>
</dbReference>
<keyword evidence="10" id="KW-1185">Reference proteome</keyword>
<reference evidence="10" key="1">
    <citation type="submission" date="2016-02" db="EMBL/GenBank/DDBJ databases">
        <title>Comparative genomics of biotechnologically important yeasts.</title>
        <authorList>
            <consortium name="DOE Joint Genome Institute"/>
            <person name="Riley R."/>
            <person name="Haridas S."/>
            <person name="Wolfe K.H."/>
            <person name="Lopes M.R."/>
            <person name="Hittinger C.T."/>
            <person name="Goker M."/>
            <person name="Salamov A."/>
            <person name="Wisecaver J."/>
            <person name="Long T.M."/>
            <person name="Aerts A.L."/>
            <person name="Barry K."/>
            <person name="Choi C."/>
            <person name="Clum A."/>
            <person name="Coughlan A.Y."/>
            <person name="Deshpande S."/>
            <person name="Douglass A.P."/>
            <person name="Hanson S.J."/>
            <person name="Klenk H.-P."/>
            <person name="Labutti K."/>
            <person name="Lapidus A."/>
            <person name="Lindquist E."/>
            <person name="Lipzen A."/>
            <person name="Meier-Kolthoff J.P."/>
            <person name="Ohm R.A."/>
            <person name="Otillar R.P."/>
            <person name="Pangilinan J."/>
            <person name="Peng Y."/>
            <person name="Rokas A."/>
            <person name="Rosa C.A."/>
            <person name="Scheuner C."/>
            <person name="Sibirny A.A."/>
            <person name="Slot J.C."/>
            <person name="Stielow J.B."/>
            <person name="Sun H."/>
            <person name="Kurtzman C.P."/>
            <person name="Blackwell M."/>
            <person name="Jeffries T.W."/>
            <person name="Grigoriev I.V."/>
        </authorList>
    </citation>
    <scope>NUCLEOTIDE SEQUENCE [LARGE SCALE GENOMIC DNA]</scope>
    <source>
        <strain evidence="10">NRRL Y-17796</strain>
    </source>
</reference>
<dbReference type="GO" id="GO:0006391">
    <property type="term" value="P:transcription initiation at mitochondrial promoter"/>
    <property type="evidence" value="ECO:0007669"/>
    <property type="project" value="TreeGrafter"/>
</dbReference>
<keyword evidence="8" id="KW-0698">rRNA processing</keyword>
<dbReference type="GO" id="GO:0003723">
    <property type="term" value="F:RNA binding"/>
    <property type="evidence" value="ECO:0007669"/>
    <property type="project" value="UniProtKB-UniRule"/>
</dbReference>
<dbReference type="EC" id="2.1.1.-" evidence="8"/>
<sequence>MSARLPRFNELSNVLKRSHISAYTRINITDSDLVVRALERSGSLNGYGRDTIVLDAYPSYGYVSQAVHDMLRPRKHVLLDIYPQVYKVLQEMVVPQDPTSYDLRPLDPYKWSTFDHLWTEEGMKPQKMPFGPEFNKEMLFIANLTGSGGTQLLSQYINCIGYRNWIFQFGRVKMLFAITPREAKLLFSTPGSTRRTRLSAIAYTVADIKPVLVTEPLRKDCDYGDGDPVEVSEEEFGDAFYPKKSGAVLIAVEPKENMLVEASDWYSYHLFVRNLFATRATPLIKCLRGLSPGALEPLYPVLKDEVDYETTRPVDLTAEQLARLHRAYEDWPFKPKNVMWSAFMEDFAEAEHTLVSQPGIIGPAADDTERSSS</sequence>
<organism evidence="9 10">
    <name type="scientific">Tortispora caseinolytica NRRL Y-17796</name>
    <dbReference type="NCBI Taxonomy" id="767744"/>
    <lineage>
        <taxon>Eukaryota</taxon>
        <taxon>Fungi</taxon>
        <taxon>Dikarya</taxon>
        <taxon>Ascomycota</taxon>
        <taxon>Saccharomycotina</taxon>
        <taxon>Trigonopsidomycetes</taxon>
        <taxon>Trigonopsidales</taxon>
        <taxon>Trigonopsidaceae</taxon>
        <taxon>Tortispora</taxon>
    </lineage>
</organism>
<dbReference type="PANTHER" id="PTHR11727:SF17">
    <property type="entry name" value="DIMETHYLADENOSINE TRANSFERASE 1, MITOCHONDRIAL"/>
    <property type="match status" value="1"/>
</dbReference>
<evidence type="ECO:0000313" key="10">
    <source>
        <dbReference type="Proteomes" id="UP000095023"/>
    </source>
</evidence>
<dbReference type="InterPro" id="IPR023165">
    <property type="entry name" value="rRNA_Ade_diMease-like_C"/>
</dbReference>
<comment type="function">
    <text evidence="6">Mitochondrial transcription factor that confers selective promoter recognition on the core subunit of the yeast mitochondrial RNA polymerase. Interacts with DNA in a non-specific manner.</text>
</comment>
<dbReference type="SUPFAM" id="SSF53335">
    <property type="entry name" value="S-adenosyl-L-methionine-dependent methyltransferases"/>
    <property type="match status" value="1"/>
</dbReference>
<comment type="caution">
    <text evidence="7">Lacks conserved residue(s) required for the propagation of feature annotation.</text>
</comment>
<feature type="binding site" evidence="7">
    <location>
        <position position="143"/>
    </location>
    <ligand>
        <name>S-adenosyl-L-methionine</name>
        <dbReference type="ChEBI" id="CHEBI:59789"/>
    </ligand>
</feature>
<keyword evidence="2 7" id="KW-0489">Methyltransferase</keyword>
<dbReference type="GO" id="GO:0000179">
    <property type="term" value="F:rRNA (adenine-N6,N6-)-dimethyltransferase activity"/>
    <property type="evidence" value="ECO:0007669"/>
    <property type="project" value="UniProtKB-UniRule"/>
</dbReference>
<dbReference type="GO" id="GO:0034245">
    <property type="term" value="C:mitochondrial DNA-directed RNA polymerase complex"/>
    <property type="evidence" value="ECO:0007669"/>
    <property type="project" value="TreeGrafter"/>
</dbReference>
<evidence type="ECO:0000313" key="9">
    <source>
        <dbReference type="EMBL" id="ODV92563.1"/>
    </source>
</evidence>
<dbReference type="PROSITE" id="PS51689">
    <property type="entry name" value="SAM_RNA_A_N6_MT"/>
    <property type="match status" value="1"/>
</dbReference>
<evidence type="ECO:0000256" key="2">
    <source>
        <dbReference type="ARBA" id="ARBA00022603"/>
    </source>
</evidence>
<evidence type="ECO:0000256" key="1">
    <source>
        <dbReference type="ARBA" id="ARBA00004173"/>
    </source>
</evidence>
<evidence type="ECO:0000256" key="7">
    <source>
        <dbReference type="PROSITE-ProRule" id="PRU01026"/>
    </source>
</evidence>
<feature type="binding site" evidence="7">
    <location>
        <position position="80"/>
    </location>
    <ligand>
        <name>S-adenosyl-L-methionine</name>
        <dbReference type="ChEBI" id="CHEBI:59789"/>
    </ligand>
</feature>
<dbReference type="GO" id="GO:0034246">
    <property type="term" value="F:mitochondrial transcription factor activity"/>
    <property type="evidence" value="ECO:0007669"/>
    <property type="project" value="TreeGrafter"/>
</dbReference>
<dbReference type="OrthoDB" id="16079at2759"/>
<dbReference type="Pfam" id="PF00398">
    <property type="entry name" value="RrnaAD"/>
    <property type="match status" value="1"/>
</dbReference>
<feature type="binding site" evidence="7">
    <location>
        <position position="28"/>
    </location>
    <ligand>
        <name>S-adenosyl-L-methionine</name>
        <dbReference type="ChEBI" id="CHEBI:59789"/>
    </ligand>
</feature>
<dbReference type="Proteomes" id="UP000095023">
    <property type="component" value="Unassembled WGS sequence"/>
</dbReference>
<protein>
    <recommendedName>
        <fullName evidence="8">rRNA adenine N(6)-methyltransferase</fullName>
        <ecNumber evidence="8">2.1.1.-</ecNumber>
    </recommendedName>
</protein>
<evidence type="ECO:0000256" key="8">
    <source>
        <dbReference type="RuleBase" id="RU362106"/>
    </source>
</evidence>
<feature type="binding site" evidence="7">
    <location>
        <position position="107"/>
    </location>
    <ligand>
        <name>S-adenosyl-L-methionine</name>
        <dbReference type="ChEBI" id="CHEBI:59789"/>
    </ligand>
</feature>
<dbReference type="PANTHER" id="PTHR11727">
    <property type="entry name" value="DIMETHYLADENOSINE TRANSFERASE"/>
    <property type="match status" value="1"/>
</dbReference>
<dbReference type="InterPro" id="IPR001737">
    <property type="entry name" value="KsgA/Erm"/>
</dbReference>
<gene>
    <name evidence="9" type="ORF">CANCADRAFT_89081</name>
</gene>
<proteinExistence type="inferred from homology"/>
<keyword evidence="5 7" id="KW-0694">RNA-binding</keyword>
<dbReference type="AlphaFoldDB" id="A0A1E4TLE6"/>
<keyword evidence="4 7" id="KW-0949">S-adenosyl-L-methionine</keyword>
<evidence type="ECO:0000256" key="4">
    <source>
        <dbReference type="ARBA" id="ARBA00022691"/>
    </source>
</evidence>
<comment type="similarity">
    <text evidence="7 8">Belongs to the class I-like SAM-binding methyltransferase superfamily. rRNA adenine N(6)-methyltransferase family.</text>
</comment>
<keyword evidence="3 7" id="KW-0808">Transferase</keyword>
<evidence type="ECO:0000256" key="5">
    <source>
        <dbReference type="ARBA" id="ARBA00022884"/>
    </source>
</evidence>
<accession>A0A1E4TLE6</accession>
<dbReference type="Gene3D" id="1.10.8.100">
    <property type="entry name" value="Ribosomal RNA adenine dimethylase-like, domain 2"/>
    <property type="match status" value="1"/>
</dbReference>